<keyword evidence="8" id="KW-1185">Reference proteome</keyword>
<dbReference type="SUPFAM" id="SSF52540">
    <property type="entry name" value="P-loop containing nucleoside triphosphate hydrolases"/>
    <property type="match status" value="1"/>
</dbReference>
<sequence length="382" mass="40664">MREPRPRPGDASAPAARVVARDLVVRFGETVAVDHLDLDLEPGSFTALLGPSGCGKSTTLGVLAGLQRPDSGSVSIDGVEVLGSPPERRPVGLVLQKPLLFPHLDVARNVGFGLRMAGALRSHERAEVADMLRRVRLDDLGTRRPHELSGGQEQRVSLARALLRRPRVLLLDEPFSQLDPELRADMRTLVRRLHDELGVTTLFVTHDRDEAVDVADRVLVLDRGRVVGGGTPEEVYTRPATLATARYFGPVNELAGEVADGCFTSPDGTLRVPTGAPAGSAVLVVRPEALLLADPAPGSARAARAGVVDAAVKEVRFAGTHVVVEVALADGTPLRAHLPVGSAVVPGEPARLVLPPDRCHVLPRQPSLPQQPQQAQQDGGER</sequence>
<evidence type="ECO:0000256" key="4">
    <source>
        <dbReference type="ARBA" id="ARBA00066388"/>
    </source>
</evidence>
<gene>
    <name evidence="7" type="ORF">BKA08_000911</name>
</gene>
<dbReference type="GO" id="GO:0005524">
    <property type="term" value="F:ATP binding"/>
    <property type="evidence" value="ECO:0007669"/>
    <property type="project" value="UniProtKB-KW"/>
</dbReference>
<evidence type="ECO:0000256" key="2">
    <source>
        <dbReference type="ARBA" id="ARBA00022741"/>
    </source>
</evidence>
<dbReference type="GO" id="GO:0015418">
    <property type="term" value="F:ABC-type quaternary ammonium compound transporting activity"/>
    <property type="evidence" value="ECO:0007669"/>
    <property type="project" value="UniProtKB-EC"/>
</dbReference>
<dbReference type="SUPFAM" id="SSF50331">
    <property type="entry name" value="MOP-like"/>
    <property type="match status" value="1"/>
</dbReference>
<keyword evidence="2" id="KW-0547">Nucleotide-binding</keyword>
<protein>
    <recommendedName>
        <fullName evidence="4">ABC-type quaternary amine transporter</fullName>
        <ecNumber evidence="4">7.6.2.9</ecNumber>
    </recommendedName>
</protein>
<dbReference type="InterPro" id="IPR027417">
    <property type="entry name" value="P-loop_NTPase"/>
</dbReference>
<dbReference type="Gene3D" id="3.40.50.300">
    <property type="entry name" value="P-loop containing nucleotide triphosphate hydrolases"/>
    <property type="match status" value="1"/>
</dbReference>
<dbReference type="InterPro" id="IPR003439">
    <property type="entry name" value="ABC_transporter-like_ATP-bd"/>
</dbReference>
<dbReference type="RefSeq" id="WP_218876233.1">
    <property type="nucleotide sequence ID" value="NZ_JACCBE010000001.1"/>
</dbReference>
<dbReference type="EMBL" id="JACCBE010000001">
    <property type="protein sequence ID" value="NYD56673.1"/>
    <property type="molecule type" value="Genomic_DNA"/>
</dbReference>
<feature type="compositionally biased region" description="Low complexity" evidence="5">
    <location>
        <begin position="363"/>
        <end position="382"/>
    </location>
</feature>
<feature type="domain" description="ABC transporter" evidence="6">
    <location>
        <begin position="18"/>
        <end position="248"/>
    </location>
</feature>
<dbReference type="PANTHER" id="PTHR42781">
    <property type="entry name" value="SPERMIDINE/PUTRESCINE IMPORT ATP-BINDING PROTEIN POTA"/>
    <property type="match status" value="1"/>
</dbReference>
<keyword evidence="3" id="KW-0067">ATP-binding</keyword>
<dbReference type="Pfam" id="PF08402">
    <property type="entry name" value="TOBE_2"/>
    <property type="match status" value="1"/>
</dbReference>
<organism evidence="7 8">
    <name type="scientific">Nocardioides marinisabuli</name>
    <dbReference type="NCBI Taxonomy" id="419476"/>
    <lineage>
        <taxon>Bacteria</taxon>
        <taxon>Bacillati</taxon>
        <taxon>Actinomycetota</taxon>
        <taxon>Actinomycetes</taxon>
        <taxon>Propionibacteriales</taxon>
        <taxon>Nocardioidaceae</taxon>
        <taxon>Nocardioides</taxon>
    </lineage>
</organism>
<accession>A0A7Y9EZC0</accession>
<name>A0A7Y9EZC0_9ACTN</name>
<dbReference type="InterPro" id="IPR050093">
    <property type="entry name" value="ABC_SmlMolc_Importer"/>
</dbReference>
<comment type="caution">
    <text evidence="7">The sequence shown here is derived from an EMBL/GenBank/DDBJ whole genome shotgun (WGS) entry which is preliminary data.</text>
</comment>
<dbReference type="InterPro" id="IPR003593">
    <property type="entry name" value="AAA+_ATPase"/>
</dbReference>
<evidence type="ECO:0000313" key="7">
    <source>
        <dbReference type="EMBL" id="NYD56673.1"/>
    </source>
</evidence>
<proteinExistence type="predicted"/>
<dbReference type="EC" id="7.6.2.9" evidence="4"/>
<dbReference type="AlphaFoldDB" id="A0A7Y9EZC0"/>
<dbReference type="Proteomes" id="UP000516957">
    <property type="component" value="Unassembled WGS sequence"/>
</dbReference>
<evidence type="ECO:0000256" key="1">
    <source>
        <dbReference type="ARBA" id="ARBA00022448"/>
    </source>
</evidence>
<dbReference type="FunFam" id="3.40.50.300:FF:000425">
    <property type="entry name" value="Probable ABC transporter, ATP-binding subunit"/>
    <property type="match status" value="1"/>
</dbReference>
<evidence type="ECO:0000256" key="3">
    <source>
        <dbReference type="ARBA" id="ARBA00022840"/>
    </source>
</evidence>
<keyword evidence="1" id="KW-0813">Transport</keyword>
<evidence type="ECO:0000256" key="5">
    <source>
        <dbReference type="SAM" id="MobiDB-lite"/>
    </source>
</evidence>
<dbReference type="PANTHER" id="PTHR42781:SF4">
    <property type="entry name" value="SPERMIDINE_PUTRESCINE IMPORT ATP-BINDING PROTEIN POTA"/>
    <property type="match status" value="1"/>
</dbReference>
<dbReference type="GO" id="GO:0043190">
    <property type="term" value="C:ATP-binding cassette (ABC) transporter complex"/>
    <property type="evidence" value="ECO:0007669"/>
    <property type="project" value="InterPro"/>
</dbReference>
<dbReference type="GO" id="GO:0016887">
    <property type="term" value="F:ATP hydrolysis activity"/>
    <property type="evidence" value="ECO:0007669"/>
    <property type="project" value="InterPro"/>
</dbReference>
<feature type="region of interest" description="Disordered" evidence="5">
    <location>
        <begin position="362"/>
        <end position="382"/>
    </location>
</feature>
<evidence type="ECO:0000259" key="6">
    <source>
        <dbReference type="PROSITE" id="PS50893"/>
    </source>
</evidence>
<dbReference type="Pfam" id="PF00005">
    <property type="entry name" value="ABC_tran"/>
    <property type="match status" value="1"/>
</dbReference>
<evidence type="ECO:0000313" key="8">
    <source>
        <dbReference type="Proteomes" id="UP000516957"/>
    </source>
</evidence>
<dbReference type="PROSITE" id="PS50893">
    <property type="entry name" value="ABC_TRANSPORTER_2"/>
    <property type="match status" value="1"/>
</dbReference>
<dbReference type="InterPro" id="IPR008995">
    <property type="entry name" value="Mo/tungstate-bd_C_term_dom"/>
</dbReference>
<dbReference type="SMART" id="SM00382">
    <property type="entry name" value="AAA"/>
    <property type="match status" value="1"/>
</dbReference>
<reference evidence="7 8" key="1">
    <citation type="submission" date="2020-07" db="EMBL/GenBank/DDBJ databases">
        <title>Sequencing the genomes of 1000 actinobacteria strains.</title>
        <authorList>
            <person name="Klenk H.-P."/>
        </authorList>
    </citation>
    <scope>NUCLEOTIDE SEQUENCE [LARGE SCALE GENOMIC DNA]</scope>
    <source>
        <strain evidence="7 8">DSM 18965</strain>
    </source>
</reference>
<dbReference type="InterPro" id="IPR013611">
    <property type="entry name" value="Transp-assoc_OB_typ2"/>
</dbReference>